<keyword evidence="9 11" id="KW-0472">Membrane</keyword>
<comment type="caution">
    <text evidence="13">The sequence shown here is derived from an EMBL/GenBank/DDBJ whole genome shotgun (WGS) entry which is preliminary data.</text>
</comment>
<evidence type="ECO:0000256" key="7">
    <source>
        <dbReference type="ARBA" id="ARBA00022741"/>
    </source>
</evidence>
<reference evidence="13 14" key="1">
    <citation type="submission" date="2024-02" db="EMBL/GenBank/DDBJ databases">
        <title>A novel Gemmatimonadota bacterium.</title>
        <authorList>
            <person name="Du Z.-J."/>
            <person name="Ye Y.-Q."/>
        </authorList>
    </citation>
    <scope>NUCLEOTIDE SEQUENCE [LARGE SCALE GENOMIC DNA]</scope>
    <source>
        <strain evidence="13 14">DH-20</strain>
    </source>
</reference>
<dbReference type="PANTHER" id="PTHR24220">
    <property type="entry name" value="IMPORT ATP-BINDING PROTEIN"/>
    <property type="match status" value="1"/>
</dbReference>
<evidence type="ECO:0000256" key="9">
    <source>
        <dbReference type="ARBA" id="ARBA00023136"/>
    </source>
</evidence>
<evidence type="ECO:0000313" key="13">
    <source>
        <dbReference type="EMBL" id="MEK9500615.1"/>
    </source>
</evidence>
<dbReference type="CDD" id="cd03255">
    <property type="entry name" value="ABC_MJ0796_LolCDE_FtsE"/>
    <property type="match status" value="1"/>
</dbReference>
<comment type="subunit">
    <text evidence="11">Homodimer. Forms a membrane-associated complex with FtsX.</text>
</comment>
<evidence type="ECO:0000256" key="8">
    <source>
        <dbReference type="ARBA" id="ARBA00022840"/>
    </source>
</evidence>
<sequence>MIKLEKVSKEYPRRGHAVRGVTFEVQKGEFVFLTGHSGSGKSTTLRMIHLAERPSEGEVRVSGFSSDMVKDSDVWKLRRRVGMVFQDFRLLQGRTALENVAFALEVTASRSQDITARAQRLLSQVGLAAKSGALVHELSGGEQQRVAIARALVTDPVVLLADEPTGNLDERATRGIMDLFWDINAMGMAVVMATHDLEMVRSYPKARTLELDQGKLVYDSAAVGSRHGGAT</sequence>
<evidence type="ECO:0000256" key="2">
    <source>
        <dbReference type="ARBA" id="ARBA00005417"/>
    </source>
</evidence>
<dbReference type="SMART" id="SM00382">
    <property type="entry name" value="AAA"/>
    <property type="match status" value="1"/>
</dbReference>
<dbReference type="InterPro" id="IPR003593">
    <property type="entry name" value="AAA+_ATPase"/>
</dbReference>
<evidence type="ECO:0000313" key="14">
    <source>
        <dbReference type="Proteomes" id="UP001484239"/>
    </source>
</evidence>
<keyword evidence="10 11" id="KW-0131">Cell cycle</keyword>
<name>A0ABU9EAN2_9BACT</name>
<keyword evidence="14" id="KW-1185">Reference proteome</keyword>
<dbReference type="InterPro" id="IPR003439">
    <property type="entry name" value="ABC_transporter-like_ATP-bd"/>
</dbReference>
<keyword evidence="5 11" id="KW-1003">Cell membrane</keyword>
<gene>
    <name evidence="11 13" type="primary">ftsE</name>
    <name evidence="13" type="ORF">WI372_06470</name>
</gene>
<dbReference type="Pfam" id="PF00005">
    <property type="entry name" value="ABC_tran"/>
    <property type="match status" value="1"/>
</dbReference>
<dbReference type="InterPro" id="IPR017911">
    <property type="entry name" value="MacB-like_ATP-bd"/>
</dbReference>
<evidence type="ECO:0000256" key="6">
    <source>
        <dbReference type="ARBA" id="ARBA00022618"/>
    </source>
</evidence>
<evidence type="ECO:0000256" key="4">
    <source>
        <dbReference type="ARBA" id="ARBA00022448"/>
    </source>
</evidence>
<dbReference type="Proteomes" id="UP001484239">
    <property type="component" value="Unassembled WGS sequence"/>
</dbReference>
<dbReference type="Gene3D" id="3.40.50.300">
    <property type="entry name" value="P-loop containing nucleotide triphosphate hydrolases"/>
    <property type="match status" value="1"/>
</dbReference>
<keyword evidence="6 11" id="KW-0132">Cell division</keyword>
<keyword evidence="8 11" id="KW-0067">ATP-binding</keyword>
<keyword evidence="7 11" id="KW-0547">Nucleotide-binding</keyword>
<dbReference type="InterPro" id="IPR027417">
    <property type="entry name" value="P-loop_NTPase"/>
</dbReference>
<protein>
    <recommendedName>
        <fullName evidence="3 11">Cell division ATP-binding protein FtsE</fullName>
    </recommendedName>
</protein>
<accession>A0ABU9EAN2</accession>
<dbReference type="NCBIfam" id="TIGR02673">
    <property type="entry name" value="FtsE"/>
    <property type="match status" value="1"/>
</dbReference>
<evidence type="ECO:0000256" key="1">
    <source>
        <dbReference type="ARBA" id="ARBA00002579"/>
    </source>
</evidence>
<evidence type="ECO:0000256" key="5">
    <source>
        <dbReference type="ARBA" id="ARBA00022475"/>
    </source>
</evidence>
<proteinExistence type="inferred from homology"/>
<keyword evidence="4" id="KW-0813">Transport</keyword>
<comment type="similarity">
    <text evidence="2 11">Belongs to the ABC transporter superfamily.</text>
</comment>
<dbReference type="EMBL" id="JBBHLI010000003">
    <property type="protein sequence ID" value="MEK9500615.1"/>
    <property type="molecule type" value="Genomic_DNA"/>
</dbReference>
<evidence type="ECO:0000256" key="11">
    <source>
        <dbReference type="RuleBase" id="RU365094"/>
    </source>
</evidence>
<dbReference type="InterPro" id="IPR015854">
    <property type="entry name" value="ABC_transpr_LolD-like"/>
</dbReference>
<dbReference type="InterPro" id="IPR017871">
    <property type="entry name" value="ABC_transporter-like_CS"/>
</dbReference>
<evidence type="ECO:0000256" key="10">
    <source>
        <dbReference type="ARBA" id="ARBA00023306"/>
    </source>
</evidence>
<comment type="subcellular location">
    <subcellularLocation>
        <location evidence="11">Cell membrane</location>
        <topology evidence="11">Peripheral membrane protein</topology>
        <orientation evidence="11">Cytoplasmic side</orientation>
    </subcellularLocation>
</comment>
<dbReference type="PANTHER" id="PTHR24220:SF470">
    <property type="entry name" value="CELL DIVISION ATP-BINDING PROTEIN FTSE"/>
    <property type="match status" value="1"/>
</dbReference>
<evidence type="ECO:0000259" key="12">
    <source>
        <dbReference type="PROSITE" id="PS50893"/>
    </source>
</evidence>
<dbReference type="RefSeq" id="WP_405280179.1">
    <property type="nucleotide sequence ID" value="NZ_CP144380.1"/>
</dbReference>
<dbReference type="PROSITE" id="PS00211">
    <property type="entry name" value="ABC_TRANSPORTER_1"/>
    <property type="match status" value="1"/>
</dbReference>
<dbReference type="SUPFAM" id="SSF52540">
    <property type="entry name" value="P-loop containing nucleoside triphosphate hydrolases"/>
    <property type="match status" value="1"/>
</dbReference>
<dbReference type="GO" id="GO:0005524">
    <property type="term" value="F:ATP binding"/>
    <property type="evidence" value="ECO:0007669"/>
    <property type="project" value="UniProtKB-KW"/>
</dbReference>
<dbReference type="GO" id="GO:0051301">
    <property type="term" value="P:cell division"/>
    <property type="evidence" value="ECO:0007669"/>
    <property type="project" value="UniProtKB-KW"/>
</dbReference>
<comment type="function">
    <text evidence="1">Part of the ABC transporter FtsEX involved in cellular division. Important for assembly or stability of the septal ring.</text>
</comment>
<feature type="domain" description="ABC transporter" evidence="12">
    <location>
        <begin position="2"/>
        <end position="230"/>
    </location>
</feature>
<evidence type="ECO:0000256" key="3">
    <source>
        <dbReference type="ARBA" id="ARBA00020019"/>
    </source>
</evidence>
<dbReference type="InterPro" id="IPR005286">
    <property type="entry name" value="Cell_div_FtsE"/>
</dbReference>
<dbReference type="PROSITE" id="PS50893">
    <property type="entry name" value="ABC_TRANSPORTER_2"/>
    <property type="match status" value="1"/>
</dbReference>
<organism evidence="13 14">
    <name type="scientific">Gaopeijia maritima</name>
    <dbReference type="NCBI Taxonomy" id="3119007"/>
    <lineage>
        <taxon>Bacteria</taxon>
        <taxon>Pseudomonadati</taxon>
        <taxon>Gemmatimonadota</taxon>
        <taxon>Longimicrobiia</taxon>
        <taxon>Gaopeijiales</taxon>
        <taxon>Gaopeijiaceae</taxon>
        <taxon>Gaopeijia</taxon>
    </lineage>
</organism>